<gene>
    <name evidence="2" type="ORF">BMF94_1099</name>
</gene>
<organism evidence="2 3">
    <name type="scientific">Rhodotorula taiwanensis</name>
    <dbReference type="NCBI Taxonomy" id="741276"/>
    <lineage>
        <taxon>Eukaryota</taxon>
        <taxon>Fungi</taxon>
        <taxon>Dikarya</taxon>
        <taxon>Basidiomycota</taxon>
        <taxon>Pucciniomycotina</taxon>
        <taxon>Microbotryomycetes</taxon>
        <taxon>Sporidiobolales</taxon>
        <taxon>Sporidiobolaceae</taxon>
        <taxon>Rhodotorula</taxon>
    </lineage>
</organism>
<dbReference type="Proteomes" id="UP000237144">
    <property type="component" value="Unassembled WGS sequence"/>
</dbReference>
<feature type="compositionally biased region" description="Low complexity" evidence="1">
    <location>
        <begin position="131"/>
        <end position="145"/>
    </location>
</feature>
<evidence type="ECO:0000256" key="1">
    <source>
        <dbReference type="SAM" id="MobiDB-lite"/>
    </source>
</evidence>
<dbReference type="AlphaFoldDB" id="A0A2S5BG90"/>
<sequence length="214" mass="23423">MNGRTRRMSPTWSSRRRRSPTAADEGDAISLSGAKKRRRLACAGVADEEMLRFGREAAMKALARTQEKEVAQRREEERRGTMSAQRSPRAARQAQDDDCVVIEPISGMQRQAPAVHPLFARGYKPTPLNTAPPKAAARSKAPRGPGSRGGRGAYSTGKSSKKPSRRTVQAHRRDAGVIGFYSGVERFLGKGKEPEWTGDSPPSVLLQPRTDVTT</sequence>
<feature type="region of interest" description="Disordered" evidence="1">
    <location>
        <begin position="119"/>
        <end position="175"/>
    </location>
</feature>
<comment type="caution">
    <text evidence="2">The sequence shown here is derived from an EMBL/GenBank/DDBJ whole genome shotgun (WGS) entry which is preliminary data.</text>
</comment>
<dbReference type="EMBL" id="PJQD01000011">
    <property type="protein sequence ID" value="POY75786.1"/>
    <property type="molecule type" value="Genomic_DNA"/>
</dbReference>
<accession>A0A2S5BG90</accession>
<feature type="compositionally biased region" description="Basic and acidic residues" evidence="1">
    <location>
        <begin position="65"/>
        <end position="80"/>
    </location>
</feature>
<feature type="region of interest" description="Disordered" evidence="1">
    <location>
        <begin position="190"/>
        <end position="214"/>
    </location>
</feature>
<protein>
    <submittedName>
        <fullName evidence="2">Uncharacterized protein</fullName>
    </submittedName>
</protein>
<feature type="compositionally biased region" description="Basic residues" evidence="1">
    <location>
        <begin position="159"/>
        <end position="170"/>
    </location>
</feature>
<proteinExistence type="predicted"/>
<evidence type="ECO:0000313" key="3">
    <source>
        <dbReference type="Proteomes" id="UP000237144"/>
    </source>
</evidence>
<reference evidence="2 3" key="1">
    <citation type="journal article" date="2018" name="Front. Microbiol.">
        <title>Prospects for Fungal Bioremediation of Acidic Radioactive Waste Sites: Characterization and Genome Sequence of Rhodotorula taiwanensis MD1149.</title>
        <authorList>
            <person name="Tkavc R."/>
            <person name="Matrosova V.Y."/>
            <person name="Grichenko O.E."/>
            <person name="Gostincar C."/>
            <person name="Volpe R.P."/>
            <person name="Klimenkova P."/>
            <person name="Gaidamakova E.K."/>
            <person name="Zhou C.E."/>
            <person name="Stewart B.J."/>
            <person name="Lyman M.G."/>
            <person name="Malfatti S.A."/>
            <person name="Rubinfeld B."/>
            <person name="Courtot M."/>
            <person name="Singh J."/>
            <person name="Dalgard C.L."/>
            <person name="Hamilton T."/>
            <person name="Frey K.G."/>
            <person name="Gunde-Cimerman N."/>
            <person name="Dugan L."/>
            <person name="Daly M.J."/>
        </authorList>
    </citation>
    <scope>NUCLEOTIDE SEQUENCE [LARGE SCALE GENOMIC DNA]</scope>
    <source>
        <strain evidence="2 3">MD1149</strain>
    </source>
</reference>
<name>A0A2S5BG90_9BASI</name>
<feature type="region of interest" description="Disordered" evidence="1">
    <location>
        <begin position="1"/>
        <end position="30"/>
    </location>
</feature>
<feature type="region of interest" description="Disordered" evidence="1">
    <location>
        <begin position="63"/>
        <end position="98"/>
    </location>
</feature>
<keyword evidence="3" id="KW-1185">Reference proteome</keyword>
<evidence type="ECO:0000313" key="2">
    <source>
        <dbReference type="EMBL" id="POY75786.1"/>
    </source>
</evidence>
<feature type="compositionally biased region" description="Low complexity" evidence="1">
    <location>
        <begin position="83"/>
        <end position="93"/>
    </location>
</feature>